<evidence type="ECO:0000313" key="3">
    <source>
        <dbReference type="EMBL" id="MFC7125945.1"/>
    </source>
</evidence>
<keyword evidence="1" id="KW-1133">Transmembrane helix</keyword>
<evidence type="ECO:0000256" key="1">
    <source>
        <dbReference type="SAM" id="Phobius"/>
    </source>
</evidence>
<dbReference type="AlphaFoldDB" id="A0ABD5X4A0"/>
<organism evidence="3 4">
    <name type="scientific">Halovenus rubra</name>
    <dbReference type="NCBI Taxonomy" id="869890"/>
    <lineage>
        <taxon>Archaea</taxon>
        <taxon>Methanobacteriati</taxon>
        <taxon>Methanobacteriota</taxon>
        <taxon>Stenosarchaea group</taxon>
        <taxon>Halobacteria</taxon>
        <taxon>Halobacteriales</taxon>
        <taxon>Haloarculaceae</taxon>
        <taxon>Halovenus</taxon>
    </lineage>
</organism>
<dbReference type="RefSeq" id="WP_267638097.1">
    <property type="nucleotide sequence ID" value="NZ_JAODIY010000011.1"/>
</dbReference>
<comment type="caution">
    <text evidence="3">The sequence shown here is derived from an EMBL/GenBank/DDBJ whole genome shotgun (WGS) entry which is preliminary data.</text>
</comment>
<dbReference type="InterPro" id="IPR045679">
    <property type="entry name" value="DUF6199"/>
</dbReference>
<name>A0ABD5X4A0_9EURY</name>
<evidence type="ECO:0000259" key="2">
    <source>
        <dbReference type="Pfam" id="PF19701"/>
    </source>
</evidence>
<accession>A0ABD5X4A0</accession>
<sequence>MELVLVFVLLVFGLPAAVWPYKIARFNERLDGIGSRRSWSEIEPADWRIALTRVIGIGMTGIGAIGIFIMISG</sequence>
<protein>
    <recommendedName>
        <fullName evidence="2">DUF6199 domain-containing protein</fullName>
    </recommendedName>
</protein>
<evidence type="ECO:0000313" key="4">
    <source>
        <dbReference type="Proteomes" id="UP001596414"/>
    </source>
</evidence>
<keyword evidence="1" id="KW-0472">Membrane</keyword>
<keyword evidence="1" id="KW-0812">Transmembrane</keyword>
<feature type="transmembrane region" description="Helical" evidence="1">
    <location>
        <begin position="50"/>
        <end position="71"/>
    </location>
</feature>
<feature type="domain" description="DUF6199" evidence="2">
    <location>
        <begin position="6"/>
        <end position="69"/>
    </location>
</feature>
<reference evidence="3 4" key="1">
    <citation type="journal article" date="2014" name="Int. J. Syst. Evol. Microbiol.">
        <title>Complete genome sequence of Corynebacterium casei LMG S-19264T (=DSM 44701T), isolated from a smear-ripened cheese.</title>
        <authorList>
            <consortium name="US DOE Joint Genome Institute (JGI-PGF)"/>
            <person name="Walter F."/>
            <person name="Albersmeier A."/>
            <person name="Kalinowski J."/>
            <person name="Ruckert C."/>
        </authorList>
    </citation>
    <scope>NUCLEOTIDE SEQUENCE [LARGE SCALE GENOMIC DNA]</scope>
    <source>
        <strain evidence="3 4">CGMCC 4.7215</strain>
    </source>
</reference>
<dbReference type="EMBL" id="JBHSZQ010000011">
    <property type="protein sequence ID" value="MFC7125945.1"/>
    <property type="molecule type" value="Genomic_DNA"/>
</dbReference>
<dbReference type="Pfam" id="PF19701">
    <property type="entry name" value="DUF6199"/>
    <property type="match status" value="1"/>
</dbReference>
<proteinExistence type="predicted"/>
<dbReference type="Proteomes" id="UP001596414">
    <property type="component" value="Unassembled WGS sequence"/>
</dbReference>
<gene>
    <name evidence="3" type="ORF">ACFQJ7_07810</name>
</gene>